<proteinExistence type="predicted"/>
<dbReference type="Proteomes" id="UP000542889">
    <property type="component" value="Unassembled WGS sequence"/>
</dbReference>
<evidence type="ECO:0000313" key="2">
    <source>
        <dbReference type="Proteomes" id="UP000542889"/>
    </source>
</evidence>
<name>A0A7Y7UJT0_LACRH</name>
<dbReference type="AlphaFoldDB" id="A0A7Y7UJT0"/>
<reference evidence="1 2" key="1">
    <citation type="submission" date="2020-06" db="EMBL/GenBank/DDBJ databases">
        <title>Lactobacillus rhamnosus QC,genome.</title>
        <authorList>
            <person name="Yi H."/>
            <person name="Jin M."/>
        </authorList>
    </citation>
    <scope>NUCLEOTIDE SEQUENCE [LARGE SCALE GENOMIC DNA]</scope>
    <source>
        <strain evidence="1 2">QC</strain>
    </source>
</reference>
<dbReference type="EMBL" id="JABXWP010000028">
    <property type="protein sequence ID" value="NVO89454.1"/>
    <property type="molecule type" value="Genomic_DNA"/>
</dbReference>
<organism evidence="1 2">
    <name type="scientific">Lacticaseibacillus rhamnosus</name>
    <name type="common">Lactobacillus rhamnosus</name>
    <dbReference type="NCBI Taxonomy" id="47715"/>
    <lineage>
        <taxon>Bacteria</taxon>
        <taxon>Bacillati</taxon>
        <taxon>Bacillota</taxon>
        <taxon>Bacilli</taxon>
        <taxon>Lactobacillales</taxon>
        <taxon>Lactobacillaceae</taxon>
        <taxon>Lacticaseibacillus</taxon>
    </lineage>
</organism>
<comment type="caution">
    <text evidence="1">The sequence shown here is derived from an EMBL/GenBank/DDBJ whole genome shotgun (WGS) entry which is preliminary data.</text>
</comment>
<evidence type="ECO:0000313" key="1">
    <source>
        <dbReference type="EMBL" id="NVO89454.1"/>
    </source>
</evidence>
<accession>A0A7Y7UJT0</accession>
<dbReference type="RefSeq" id="WP_032799897.1">
    <property type="nucleotide sequence ID" value="NZ_JABXWP010000028.1"/>
</dbReference>
<sequence length="68" mass="7877">MNKQEVNLKSGGRACYFVAKVSDFGNAHRVSPIYFNRERAVLQLNYLKKKNPDDSYAMFETTGWRCVL</sequence>
<protein>
    <submittedName>
        <fullName evidence="1">Uncharacterized protein</fullName>
    </submittedName>
</protein>
<gene>
    <name evidence="1" type="ORF">HWN39_13340</name>
</gene>